<evidence type="ECO:0000313" key="5">
    <source>
        <dbReference type="EMBL" id="CAF3692231.1"/>
    </source>
</evidence>
<accession>A0A818C961</accession>
<dbReference type="Proteomes" id="UP000663833">
    <property type="component" value="Unassembled WGS sequence"/>
</dbReference>
<comment type="caution">
    <text evidence="2">The sequence shown here is derived from an EMBL/GenBank/DDBJ whole genome shotgun (WGS) entry which is preliminary data.</text>
</comment>
<evidence type="ECO:0000313" key="4">
    <source>
        <dbReference type="EMBL" id="CAF3490278.1"/>
    </source>
</evidence>
<dbReference type="Proteomes" id="UP000663869">
    <property type="component" value="Unassembled WGS sequence"/>
</dbReference>
<evidence type="ECO:0000313" key="3">
    <source>
        <dbReference type="EMBL" id="CAF3473748.1"/>
    </source>
</evidence>
<gene>
    <name evidence="5" type="ORF">FME351_LOCUS27138</name>
    <name evidence="2" type="ORF">GRG538_LOCUS12078</name>
    <name evidence="4" type="ORF">KIK155_LOCUS15099</name>
    <name evidence="3" type="ORF">LUA448_LOCUS23556</name>
    <name evidence="1" type="ORF">TIS948_LOCUS9320</name>
</gene>
<sequence length="88" mass="10339">MELVEQRVLINENGNVPDWHATIKRLSFQKRVCSKFIPQKNNRECCGCNNPAHTGTAPEYYEKWYWEKHTEPKPSECYGTFPYSNCPV</sequence>
<evidence type="ECO:0000313" key="1">
    <source>
        <dbReference type="EMBL" id="CAF3143948.1"/>
    </source>
</evidence>
<dbReference type="EMBL" id="CAJNXB010001212">
    <property type="protein sequence ID" value="CAF3143948.1"/>
    <property type="molecule type" value="Genomic_DNA"/>
</dbReference>
<organism evidence="2 6">
    <name type="scientific">Rotaria socialis</name>
    <dbReference type="NCBI Taxonomy" id="392032"/>
    <lineage>
        <taxon>Eukaryota</taxon>
        <taxon>Metazoa</taxon>
        <taxon>Spiralia</taxon>
        <taxon>Gnathifera</taxon>
        <taxon>Rotifera</taxon>
        <taxon>Eurotatoria</taxon>
        <taxon>Bdelloidea</taxon>
        <taxon>Philodinida</taxon>
        <taxon>Philodinidae</taxon>
        <taxon>Rotaria</taxon>
    </lineage>
</organism>
<evidence type="ECO:0000313" key="6">
    <source>
        <dbReference type="Proteomes" id="UP000663872"/>
    </source>
</evidence>
<dbReference type="EMBL" id="CAJNYT010001695">
    <property type="protein sequence ID" value="CAF3424598.1"/>
    <property type="molecule type" value="Genomic_DNA"/>
</dbReference>
<protein>
    <submittedName>
        <fullName evidence="2">Uncharacterized protein</fullName>
    </submittedName>
</protein>
<dbReference type="Proteomes" id="UP000663825">
    <property type="component" value="Unassembled WGS sequence"/>
</dbReference>
<dbReference type="EMBL" id="CAJNYV010002640">
    <property type="protein sequence ID" value="CAF3490278.1"/>
    <property type="molecule type" value="Genomic_DNA"/>
</dbReference>
<dbReference type="AlphaFoldDB" id="A0A818C961"/>
<dbReference type="EMBL" id="CAJNYU010003669">
    <property type="protein sequence ID" value="CAF3692231.1"/>
    <property type="molecule type" value="Genomic_DNA"/>
</dbReference>
<dbReference type="OrthoDB" id="301415at2759"/>
<dbReference type="Proteomes" id="UP000663865">
    <property type="component" value="Unassembled WGS sequence"/>
</dbReference>
<name>A0A818C961_9BILA</name>
<dbReference type="EMBL" id="CAJNYD010003058">
    <property type="protein sequence ID" value="CAF3473748.1"/>
    <property type="molecule type" value="Genomic_DNA"/>
</dbReference>
<evidence type="ECO:0000313" key="2">
    <source>
        <dbReference type="EMBL" id="CAF3424598.1"/>
    </source>
</evidence>
<dbReference type="Proteomes" id="UP000663872">
    <property type="component" value="Unassembled WGS sequence"/>
</dbReference>
<reference evidence="2" key="1">
    <citation type="submission" date="2021-02" db="EMBL/GenBank/DDBJ databases">
        <authorList>
            <person name="Nowell W R."/>
        </authorList>
    </citation>
    <scope>NUCLEOTIDE SEQUENCE</scope>
</reference>
<proteinExistence type="predicted"/>